<proteinExistence type="predicted"/>
<reference evidence="1 2" key="1">
    <citation type="submission" date="2016-01" db="EMBL/GenBank/DDBJ databases">
        <title>Complete genome sequence of strain Lentibacillus amyloliquefaciens LAM0015T isolated from saline sediment.</title>
        <authorList>
            <person name="Wang J.-L."/>
            <person name="He M.-X."/>
        </authorList>
    </citation>
    <scope>NUCLEOTIDE SEQUENCE [LARGE SCALE GENOMIC DNA]</scope>
    <source>
        <strain evidence="1 2">LAM0015</strain>
    </source>
</reference>
<dbReference type="Proteomes" id="UP000050331">
    <property type="component" value="Chromosome"/>
</dbReference>
<dbReference type="STRING" id="1472767.AOX59_04070"/>
<evidence type="ECO:0000313" key="2">
    <source>
        <dbReference type="Proteomes" id="UP000050331"/>
    </source>
</evidence>
<name>A0A0U4EBB1_9BACI</name>
<dbReference type="RefSeq" id="WP_068442203.1">
    <property type="nucleotide sequence ID" value="NZ_CP013862.1"/>
</dbReference>
<organism evidence="1 2">
    <name type="scientific">Lentibacillus amyloliquefaciens</name>
    <dbReference type="NCBI Taxonomy" id="1472767"/>
    <lineage>
        <taxon>Bacteria</taxon>
        <taxon>Bacillati</taxon>
        <taxon>Bacillota</taxon>
        <taxon>Bacilli</taxon>
        <taxon>Bacillales</taxon>
        <taxon>Bacillaceae</taxon>
        <taxon>Lentibacillus</taxon>
    </lineage>
</organism>
<evidence type="ECO:0000313" key="1">
    <source>
        <dbReference type="EMBL" id="ALX47849.1"/>
    </source>
</evidence>
<dbReference type="AlphaFoldDB" id="A0A0U4EBB1"/>
<dbReference type="KEGG" id="lao:AOX59_04070"/>
<sequence length="59" mass="7240">MNEIKLNEKQMELVRDCRELQKELKPNHGEKTDEKLIELALNTYKWFMQEDLKLREEGY</sequence>
<gene>
    <name evidence="1" type="ORF">AOX59_04070</name>
</gene>
<protein>
    <submittedName>
        <fullName evidence="1">Uncharacterized protein</fullName>
    </submittedName>
</protein>
<accession>A0A0U4EBB1</accession>
<dbReference type="EMBL" id="CP013862">
    <property type="protein sequence ID" value="ALX47849.1"/>
    <property type="molecule type" value="Genomic_DNA"/>
</dbReference>
<keyword evidence="2" id="KW-1185">Reference proteome</keyword>